<dbReference type="PANTHER" id="PTHR43591">
    <property type="entry name" value="METHYLTRANSFERASE"/>
    <property type="match status" value="1"/>
</dbReference>
<dbReference type="OrthoDB" id="2013972at2759"/>
<comment type="similarity">
    <text evidence="1">Belongs to the methyltransferase superfamily. LaeA methyltransferase family.</text>
</comment>
<keyword evidence="2" id="KW-0808">Transferase</keyword>
<sequence length="256" mass="29034">MELEQDRLDMQHHLWQLTWDGELCVSPKNKGANRVLDIGTGTGIWAMDYADAHPEATVIGVDLSPIQPSYVPPNCRFEIDDIEKDWTWSIPFDFVFIRAMNSAVASWEGLLAQAYDNMEPGGYIEMQDNSFPIECDDGTMPPETPVAQWSTLLMEATEKMGRPVTVPSIFKQMLEKAGFVDVVEVKKTWPINPWPKNDPYQELGLWAQATSLQACEASALALFTRVLGWTREETLVFCATVRKDLQNTNIHGYWNM</sequence>
<comment type="caution">
    <text evidence="2">The sequence shown here is derived from an EMBL/GenBank/DDBJ whole genome shotgun (WGS) entry which is preliminary data.</text>
</comment>
<keyword evidence="3" id="KW-1185">Reference proteome</keyword>
<evidence type="ECO:0000313" key="3">
    <source>
        <dbReference type="Proteomes" id="UP000186583"/>
    </source>
</evidence>
<evidence type="ECO:0000313" key="2">
    <source>
        <dbReference type="EMBL" id="OLN96895.1"/>
    </source>
</evidence>
<dbReference type="GO" id="GO:0032259">
    <property type="term" value="P:methylation"/>
    <property type="evidence" value="ECO:0007669"/>
    <property type="project" value="UniProtKB-KW"/>
</dbReference>
<evidence type="ECO:0000256" key="1">
    <source>
        <dbReference type="ARBA" id="ARBA00038158"/>
    </source>
</evidence>
<dbReference type="GO" id="GO:0008168">
    <property type="term" value="F:methyltransferase activity"/>
    <property type="evidence" value="ECO:0007669"/>
    <property type="project" value="UniProtKB-KW"/>
</dbReference>
<dbReference type="SUPFAM" id="SSF53335">
    <property type="entry name" value="S-adenosyl-L-methionine-dependent methyltransferases"/>
    <property type="match status" value="1"/>
</dbReference>
<name>A0A1Q8S624_9PEZI</name>
<protein>
    <submittedName>
        <fullName evidence="2">Trans-aconitate 2-methyltransferase 4</fullName>
    </submittedName>
</protein>
<proteinExistence type="inferred from homology"/>
<dbReference type="InterPro" id="IPR029063">
    <property type="entry name" value="SAM-dependent_MTases_sf"/>
</dbReference>
<dbReference type="Gene3D" id="3.40.50.150">
    <property type="entry name" value="Vaccinia Virus protein VP39"/>
    <property type="match status" value="1"/>
</dbReference>
<reference evidence="2 3" key="1">
    <citation type="submission" date="2016-11" db="EMBL/GenBank/DDBJ databases">
        <title>Draft Genome Assembly of Colletotrichum chlorophyti a pathogen of herbaceous plants.</title>
        <authorList>
            <person name="Gan P."/>
            <person name="Narusaka M."/>
            <person name="Tsushima A."/>
            <person name="Narusaka Y."/>
            <person name="Takano Y."/>
            <person name="Shirasu K."/>
        </authorList>
    </citation>
    <scope>NUCLEOTIDE SEQUENCE [LARGE SCALE GENOMIC DNA]</scope>
    <source>
        <strain evidence="2 3">NTL11</strain>
    </source>
</reference>
<keyword evidence="2" id="KW-0489">Methyltransferase</keyword>
<dbReference type="EMBL" id="MPGH01000014">
    <property type="protein sequence ID" value="OLN96895.1"/>
    <property type="molecule type" value="Genomic_DNA"/>
</dbReference>
<dbReference type="AlphaFoldDB" id="A0A1Q8S624"/>
<accession>A0A1Q8S624</accession>
<dbReference type="Proteomes" id="UP000186583">
    <property type="component" value="Unassembled WGS sequence"/>
</dbReference>
<dbReference type="Pfam" id="PF13489">
    <property type="entry name" value="Methyltransf_23"/>
    <property type="match status" value="1"/>
</dbReference>
<dbReference type="CDD" id="cd02440">
    <property type="entry name" value="AdoMet_MTases"/>
    <property type="match status" value="1"/>
</dbReference>
<dbReference type="STRING" id="708187.A0A1Q8S624"/>
<organism evidence="2 3">
    <name type="scientific">Colletotrichum chlorophyti</name>
    <dbReference type="NCBI Taxonomy" id="708187"/>
    <lineage>
        <taxon>Eukaryota</taxon>
        <taxon>Fungi</taxon>
        <taxon>Dikarya</taxon>
        <taxon>Ascomycota</taxon>
        <taxon>Pezizomycotina</taxon>
        <taxon>Sordariomycetes</taxon>
        <taxon>Hypocreomycetidae</taxon>
        <taxon>Glomerellales</taxon>
        <taxon>Glomerellaceae</taxon>
        <taxon>Colletotrichum</taxon>
    </lineage>
</organism>
<gene>
    <name evidence="2" type="ORF">CCHL11_02465</name>
</gene>
<dbReference type="PANTHER" id="PTHR43591:SF24">
    <property type="entry name" value="2-METHOXY-6-POLYPRENYL-1,4-BENZOQUINOL METHYLASE, MITOCHONDRIAL"/>
    <property type="match status" value="1"/>
</dbReference>